<sequence>MAPVTVNLVEDQLKRVIHALFQIQLSVHGYQAPETASSLKSQIQHLVSTLTDLTSTAPELAVSIPPEIIAYVEDGRNPDIYTREFVELVQKGNQYLKGRAEAFGSFRDILAAEMSSALPELRQDVERVVLATSGAETAPLSAPSPGAAGATASGGGIISAGATASSGGDGGAGGAHASTSASAPGPGPGPDNAAPA</sequence>
<dbReference type="Proteomes" id="UP000076632">
    <property type="component" value="Unassembled WGS sequence"/>
</dbReference>
<evidence type="ECO:0000256" key="5">
    <source>
        <dbReference type="ARBA" id="ARBA00023159"/>
    </source>
</evidence>
<evidence type="ECO:0000313" key="11">
    <source>
        <dbReference type="EMBL" id="KZF22157.1"/>
    </source>
</evidence>
<dbReference type="EMBL" id="KV407459">
    <property type="protein sequence ID" value="KZF22157.1"/>
    <property type="molecule type" value="Genomic_DNA"/>
</dbReference>
<dbReference type="STRING" id="1328760.A0A165GGH8"/>
<evidence type="ECO:0000256" key="8">
    <source>
        <dbReference type="ARBA" id="ARBA00032004"/>
    </source>
</evidence>
<dbReference type="PANTHER" id="PTHR13345:SF13">
    <property type="entry name" value="MEDIATOR OF RNA POLYMERASE II TRANSCRIPTION SUBUNIT 10"/>
    <property type="match status" value="1"/>
</dbReference>
<dbReference type="GO" id="GO:0006357">
    <property type="term" value="P:regulation of transcription by RNA polymerase II"/>
    <property type="evidence" value="ECO:0007669"/>
    <property type="project" value="InterPro"/>
</dbReference>
<dbReference type="FunCoup" id="A0A165GGH8">
    <property type="interactions" value="553"/>
</dbReference>
<keyword evidence="5 9" id="KW-0010">Activator</keyword>
<dbReference type="OrthoDB" id="337270at2759"/>
<gene>
    <name evidence="9" type="primary">MED10</name>
    <name evidence="11" type="ORF">L228DRAFT_239163</name>
</gene>
<dbReference type="Pfam" id="PF09748">
    <property type="entry name" value="Med10"/>
    <property type="match status" value="1"/>
</dbReference>
<evidence type="ECO:0000256" key="7">
    <source>
        <dbReference type="ARBA" id="ARBA00023242"/>
    </source>
</evidence>
<comment type="function">
    <text evidence="9">Component of the Mediator complex, a coactivator involved in the regulated transcription of nearly all RNA polymerase II-dependent genes. Mediator functions as a bridge to convey information from gene-specific regulatory proteins to the basal RNA polymerase II transcription machinery. Mediator is recruited to promoters by direct interactions with regulatory proteins and serves as a scaffold for the assembly of a functional preinitiation complex with RNA polymerase II and the general transcription factors.</text>
</comment>
<dbReference type="AlphaFoldDB" id="A0A165GGH8"/>
<evidence type="ECO:0000256" key="9">
    <source>
        <dbReference type="RuleBase" id="RU364146"/>
    </source>
</evidence>
<evidence type="ECO:0000256" key="3">
    <source>
        <dbReference type="ARBA" id="ARBA00019617"/>
    </source>
</evidence>
<dbReference type="GeneID" id="28896255"/>
<dbReference type="InParanoid" id="A0A165GGH8"/>
<keyword evidence="4 9" id="KW-0805">Transcription regulation</keyword>
<evidence type="ECO:0000256" key="2">
    <source>
        <dbReference type="ARBA" id="ARBA00005389"/>
    </source>
</evidence>
<comment type="subunit">
    <text evidence="9">Component of the Mediator complex.</text>
</comment>
<evidence type="ECO:0000256" key="1">
    <source>
        <dbReference type="ARBA" id="ARBA00004123"/>
    </source>
</evidence>
<organism evidence="11 12">
    <name type="scientific">Xylona heveae (strain CBS 132557 / TC161)</name>
    <dbReference type="NCBI Taxonomy" id="1328760"/>
    <lineage>
        <taxon>Eukaryota</taxon>
        <taxon>Fungi</taxon>
        <taxon>Dikarya</taxon>
        <taxon>Ascomycota</taxon>
        <taxon>Pezizomycotina</taxon>
        <taxon>Xylonomycetes</taxon>
        <taxon>Xylonales</taxon>
        <taxon>Xylonaceae</taxon>
        <taxon>Xylona</taxon>
    </lineage>
</organism>
<feature type="compositionally biased region" description="Low complexity" evidence="10">
    <location>
        <begin position="175"/>
        <end position="196"/>
    </location>
</feature>
<comment type="similarity">
    <text evidence="2 9">Belongs to the Mediator complex subunit 10 family.</text>
</comment>
<keyword evidence="7 9" id="KW-0539">Nucleus</keyword>
<accession>A0A165GGH8</accession>
<evidence type="ECO:0000313" key="12">
    <source>
        <dbReference type="Proteomes" id="UP000076632"/>
    </source>
</evidence>
<dbReference type="PANTHER" id="PTHR13345">
    <property type="entry name" value="MEDIATOR OF RNA POLYMERASE II TRANSCRIPTION SUBUNIT 10"/>
    <property type="match status" value="1"/>
</dbReference>
<feature type="compositionally biased region" description="Low complexity" evidence="10">
    <location>
        <begin position="137"/>
        <end position="151"/>
    </location>
</feature>
<proteinExistence type="inferred from homology"/>
<evidence type="ECO:0000256" key="6">
    <source>
        <dbReference type="ARBA" id="ARBA00023163"/>
    </source>
</evidence>
<comment type="subcellular location">
    <subcellularLocation>
        <location evidence="1 9">Nucleus</location>
    </subcellularLocation>
</comment>
<dbReference type="OMA" id="QYQRAKM"/>
<keyword evidence="6 9" id="KW-0804">Transcription</keyword>
<evidence type="ECO:0000256" key="4">
    <source>
        <dbReference type="ARBA" id="ARBA00023015"/>
    </source>
</evidence>
<keyword evidence="12" id="KW-1185">Reference proteome</keyword>
<name>A0A165GGH8_XYLHT</name>
<feature type="region of interest" description="Disordered" evidence="10">
    <location>
        <begin position="137"/>
        <end position="196"/>
    </location>
</feature>
<evidence type="ECO:0000256" key="10">
    <source>
        <dbReference type="SAM" id="MobiDB-lite"/>
    </source>
</evidence>
<dbReference type="GO" id="GO:0016592">
    <property type="term" value="C:mediator complex"/>
    <property type="evidence" value="ECO:0007669"/>
    <property type="project" value="InterPro"/>
</dbReference>
<reference evidence="11 12" key="1">
    <citation type="journal article" date="2016" name="Fungal Biol.">
        <title>The genome of Xylona heveae provides a window into fungal endophytism.</title>
        <authorList>
            <person name="Gazis R."/>
            <person name="Kuo A."/>
            <person name="Riley R."/>
            <person name="LaButti K."/>
            <person name="Lipzen A."/>
            <person name="Lin J."/>
            <person name="Amirebrahimi M."/>
            <person name="Hesse C.N."/>
            <person name="Spatafora J.W."/>
            <person name="Henrissat B."/>
            <person name="Hainaut M."/>
            <person name="Grigoriev I.V."/>
            <person name="Hibbett D.S."/>
        </authorList>
    </citation>
    <scope>NUCLEOTIDE SEQUENCE [LARGE SCALE GENOMIC DNA]</scope>
    <source>
        <strain evidence="11 12">TC161</strain>
    </source>
</reference>
<dbReference type="GO" id="GO:0003712">
    <property type="term" value="F:transcription coregulator activity"/>
    <property type="evidence" value="ECO:0007669"/>
    <property type="project" value="InterPro"/>
</dbReference>
<dbReference type="RefSeq" id="XP_018187712.1">
    <property type="nucleotide sequence ID" value="XM_018331118.1"/>
</dbReference>
<dbReference type="InterPro" id="IPR019145">
    <property type="entry name" value="Mediator_Med10"/>
</dbReference>
<protein>
    <recommendedName>
        <fullName evidence="3 9">Mediator of RNA polymerase II transcription subunit 10</fullName>
    </recommendedName>
    <alternativeName>
        <fullName evidence="8 9">Mediator complex subunit 10</fullName>
    </alternativeName>
</protein>